<proteinExistence type="predicted"/>
<evidence type="ECO:0000256" key="1">
    <source>
        <dbReference type="SAM" id="MobiDB-lite"/>
    </source>
</evidence>
<dbReference type="RefSeq" id="WP_305996717.1">
    <property type="nucleotide sequence ID" value="NZ_JAVALS010000007.1"/>
</dbReference>
<accession>A0ABT9IQP1</accession>
<dbReference type="EMBL" id="JAVALS010000007">
    <property type="protein sequence ID" value="MDP5227662.1"/>
    <property type="molecule type" value="Genomic_DNA"/>
</dbReference>
<keyword evidence="2" id="KW-0472">Membrane</keyword>
<protein>
    <submittedName>
        <fullName evidence="3">Uncharacterized protein</fullName>
    </submittedName>
</protein>
<evidence type="ECO:0000313" key="4">
    <source>
        <dbReference type="Proteomes" id="UP001232725"/>
    </source>
</evidence>
<feature type="transmembrane region" description="Helical" evidence="2">
    <location>
        <begin position="32"/>
        <end position="53"/>
    </location>
</feature>
<keyword evidence="2" id="KW-1133">Transmembrane helix</keyword>
<organism evidence="3 4">
    <name type="scientific">Arthrobacter horti</name>
    <dbReference type="NCBI Taxonomy" id="3068273"/>
    <lineage>
        <taxon>Bacteria</taxon>
        <taxon>Bacillati</taxon>
        <taxon>Actinomycetota</taxon>
        <taxon>Actinomycetes</taxon>
        <taxon>Micrococcales</taxon>
        <taxon>Micrococcaceae</taxon>
        <taxon>Arthrobacter</taxon>
    </lineage>
</organism>
<evidence type="ECO:0000256" key="2">
    <source>
        <dbReference type="SAM" id="Phobius"/>
    </source>
</evidence>
<sequence>MSEDFTAPAPLLDGFSQDASSSARPPRRRRRWGWVLAGILVLVLAVAGGLTLLPSRSGPAPARLVAMAEIPGYQAAVNATGAALERQRAELKSGRLFQFVPATRTGQDYIQEFLADLQTLQASGTVLAGSLDQDQAVLRRRLTAYTASVQDLEKKFRELAPLGLQGRAKDSVSGRTITFTGKSSPKGEVTRLEALSRGYAAEPDAAGSYIPSATALAGTFGLSVDWDIAKLSAACPSSNAPDQDLVAAFCSATPRVIYANRNTSAADYVFNSPVIVSAMKHELSHYLITLRCGTPDPRLAGTRFEAVTNSYAVIFLGAGFDDLQPRSDVPHQEYAMTADTDAIARKIHAGSCS</sequence>
<comment type="caution">
    <text evidence="3">The sequence shown here is derived from an EMBL/GenBank/DDBJ whole genome shotgun (WGS) entry which is preliminary data.</text>
</comment>
<feature type="region of interest" description="Disordered" evidence="1">
    <location>
        <begin position="1"/>
        <end position="25"/>
    </location>
</feature>
<reference evidence="3 4" key="1">
    <citation type="submission" date="2023-08" db="EMBL/GenBank/DDBJ databases">
        <title>Arthrobacter horti sp. nov., isolated from forest soil.</title>
        <authorList>
            <person name="Park M."/>
        </authorList>
    </citation>
    <scope>NUCLEOTIDE SEQUENCE [LARGE SCALE GENOMIC DNA]</scope>
    <source>
        <strain evidence="3 4">YJM1</strain>
    </source>
</reference>
<gene>
    <name evidence="3" type="ORF">Q9R02_10900</name>
</gene>
<evidence type="ECO:0000313" key="3">
    <source>
        <dbReference type="EMBL" id="MDP5227662.1"/>
    </source>
</evidence>
<keyword evidence="4" id="KW-1185">Reference proteome</keyword>
<name>A0ABT9IQP1_9MICC</name>
<keyword evidence="2" id="KW-0812">Transmembrane</keyword>
<dbReference type="Proteomes" id="UP001232725">
    <property type="component" value="Unassembled WGS sequence"/>
</dbReference>